<dbReference type="CDD" id="cd00614">
    <property type="entry name" value="CGS_like"/>
    <property type="match status" value="1"/>
</dbReference>
<evidence type="ECO:0000313" key="5">
    <source>
        <dbReference type="EMBL" id="MFC4768875.1"/>
    </source>
</evidence>
<comment type="caution">
    <text evidence="5">The sequence shown here is derived from an EMBL/GenBank/DDBJ whole genome shotgun (WGS) entry which is preliminary data.</text>
</comment>
<dbReference type="Proteomes" id="UP001596002">
    <property type="component" value="Unassembled WGS sequence"/>
</dbReference>
<evidence type="ECO:0000256" key="3">
    <source>
        <dbReference type="ARBA" id="ARBA00022898"/>
    </source>
</evidence>
<dbReference type="InterPro" id="IPR015424">
    <property type="entry name" value="PyrdxlP-dep_Trfase"/>
</dbReference>
<sequence>MKIETRLAQAGNRQDPRTGAVSLPIHHSTTFSHPALGQSTGFDYTRTLNPTRKVLEDTIADLENGTRGFAFASGMAAIGCLFEIFEPGDHLIASNDLYGGTYRLLEQILRRKGITTTYLDSGDLAAVEAAVQPNTKAIFIETPTNPTMKITDIKGCAAIAKKYGLLTIVDNTFMTPYFQRPLDLGADIVLHSGTKYLGGHNDVLCGLIVVKDEELGEKLFFLQNSIGAVLGPQDCWLMIRGMKTLALRMEKHQENAQLVAAWLVKHPQVTKVYFPGLTDHEGKEVHEKQAAGYSGMLSFEVADENMIEPILASVKMITFAESLGGVESLITYPARQTHFDIPKEVREAYGVTDRLLRFSVGIEHYQDIIEDLAQALEAAKVGAVSK</sequence>
<name>A0ABV9Q8A8_9BACL</name>
<keyword evidence="6" id="KW-1185">Reference proteome</keyword>
<organism evidence="5 6">
    <name type="scientific">Effusibacillus consociatus</name>
    <dbReference type="NCBI Taxonomy" id="1117041"/>
    <lineage>
        <taxon>Bacteria</taxon>
        <taxon>Bacillati</taxon>
        <taxon>Bacillota</taxon>
        <taxon>Bacilli</taxon>
        <taxon>Bacillales</taxon>
        <taxon>Alicyclobacillaceae</taxon>
        <taxon>Effusibacillus</taxon>
    </lineage>
</organism>
<dbReference type="InterPro" id="IPR000277">
    <property type="entry name" value="Cys/Met-Metab_PyrdxlP-dep_enz"/>
</dbReference>
<dbReference type="Gene3D" id="3.90.1150.10">
    <property type="entry name" value="Aspartate Aminotransferase, domain 1"/>
    <property type="match status" value="1"/>
</dbReference>
<reference evidence="6" key="1">
    <citation type="journal article" date="2019" name="Int. J. Syst. Evol. Microbiol.">
        <title>The Global Catalogue of Microorganisms (GCM) 10K type strain sequencing project: providing services to taxonomists for standard genome sequencing and annotation.</title>
        <authorList>
            <consortium name="The Broad Institute Genomics Platform"/>
            <consortium name="The Broad Institute Genome Sequencing Center for Infectious Disease"/>
            <person name="Wu L."/>
            <person name="Ma J."/>
        </authorList>
    </citation>
    <scope>NUCLEOTIDE SEQUENCE [LARGE SCALE GENOMIC DNA]</scope>
    <source>
        <strain evidence="6">WYCCWR 12678</strain>
    </source>
</reference>
<comment type="similarity">
    <text evidence="2 4">Belongs to the trans-sulfuration enzymes family.</text>
</comment>
<evidence type="ECO:0000313" key="6">
    <source>
        <dbReference type="Proteomes" id="UP001596002"/>
    </source>
</evidence>
<dbReference type="Pfam" id="PF01053">
    <property type="entry name" value="Cys_Met_Meta_PP"/>
    <property type="match status" value="1"/>
</dbReference>
<evidence type="ECO:0000256" key="1">
    <source>
        <dbReference type="ARBA" id="ARBA00001933"/>
    </source>
</evidence>
<dbReference type="PANTHER" id="PTHR11808:SF90">
    <property type="entry name" value="CYSTATHIONINE GAMMA-SYNTHASE"/>
    <property type="match status" value="1"/>
</dbReference>
<dbReference type="Gene3D" id="3.40.640.10">
    <property type="entry name" value="Type I PLP-dependent aspartate aminotransferase-like (Major domain)"/>
    <property type="match status" value="1"/>
</dbReference>
<proteinExistence type="inferred from homology"/>
<dbReference type="EMBL" id="JBHSHC010000112">
    <property type="protein sequence ID" value="MFC4768875.1"/>
    <property type="molecule type" value="Genomic_DNA"/>
</dbReference>
<evidence type="ECO:0000256" key="4">
    <source>
        <dbReference type="RuleBase" id="RU362118"/>
    </source>
</evidence>
<dbReference type="InterPro" id="IPR015422">
    <property type="entry name" value="PyrdxlP-dep_Trfase_small"/>
</dbReference>
<dbReference type="PIRSF" id="PIRSF001434">
    <property type="entry name" value="CGS"/>
    <property type="match status" value="1"/>
</dbReference>
<dbReference type="PROSITE" id="PS00868">
    <property type="entry name" value="CYS_MET_METAB_PP"/>
    <property type="match status" value="1"/>
</dbReference>
<dbReference type="InterPro" id="IPR054542">
    <property type="entry name" value="Cys_met_metab_PP"/>
</dbReference>
<dbReference type="SUPFAM" id="SSF53383">
    <property type="entry name" value="PLP-dependent transferases"/>
    <property type="match status" value="1"/>
</dbReference>
<comment type="cofactor">
    <cofactor evidence="1 4">
        <name>pyridoxal 5'-phosphate</name>
        <dbReference type="ChEBI" id="CHEBI:597326"/>
    </cofactor>
</comment>
<keyword evidence="3 4" id="KW-0663">Pyridoxal phosphate</keyword>
<gene>
    <name evidence="5" type="ORF">ACFO8Q_16165</name>
</gene>
<dbReference type="RefSeq" id="WP_380026827.1">
    <property type="nucleotide sequence ID" value="NZ_JBHSHC010000112.1"/>
</dbReference>
<dbReference type="PANTHER" id="PTHR11808">
    <property type="entry name" value="TRANS-SULFURATION ENZYME FAMILY MEMBER"/>
    <property type="match status" value="1"/>
</dbReference>
<evidence type="ECO:0000256" key="2">
    <source>
        <dbReference type="ARBA" id="ARBA00009077"/>
    </source>
</evidence>
<protein>
    <submittedName>
        <fullName evidence="5">Trans-sulfuration enzyme family protein</fullName>
    </submittedName>
</protein>
<accession>A0ABV9Q8A8</accession>
<dbReference type="InterPro" id="IPR015421">
    <property type="entry name" value="PyrdxlP-dep_Trfase_major"/>
</dbReference>